<sequence length="182" mass="20400">MMESLQGMPLSYKQPVTAHDLPDEILAEVFSSAVSPISPRPGVVDVSQTITTLARVCSYWRTVADQDARLWTTILIRGTTTAEKLRLSEYLRRSRTCPIKVIVAPLHILDDDYRCCITGLQPHMHRIVQLFVKMNNSWVMKEVINCLTTAAPQLRELTLGLVQPELDVDALANPFDISAPDI</sequence>
<keyword evidence="3" id="KW-1185">Reference proteome</keyword>
<evidence type="ECO:0000313" key="2">
    <source>
        <dbReference type="EMBL" id="KAH9842580.1"/>
    </source>
</evidence>
<protein>
    <recommendedName>
        <fullName evidence="1">F-box domain-containing protein</fullName>
    </recommendedName>
</protein>
<gene>
    <name evidence="2" type="ORF">C8Q71DRAFT_209291</name>
</gene>
<evidence type="ECO:0000259" key="1">
    <source>
        <dbReference type="Pfam" id="PF12937"/>
    </source>
</evidence>
<comment type="caution">
    <text evidence="2">The sequence shown here is derived from an EMBL/GenBank/DDBJ whole genome shotgun (WGS) entry which is preliminary data.</text>
</comment>
<dbReference type="Pfam" id="PF12937">
    <property type="entry name" value="F-box-like"/>
    <property type="match status" value="1"/>
</dbReference>
<dbReference type="EMBL" id="JADCUA010000002">
    <property type="protein sequence ID" value="KAH9842580.1"/>
    <property type="molecule type" value="Genomic_DNA"/>
</dbReference>
<reference evidence="2 3" key="1">
    <citation type="journal article" date="2021" name="Environ. Microbiol.">
        <title>Gene family expansions and transcriptome signatures uncover fungal adaptations to wood decay.</title>
        <authorList>
            <person name="Hage H."/>
            <person name="Miyauchi S."/>
            <person name="Viragh M."/>
            <person name="Drula E."/>
            <person name="Min B."/>
            <person name="Chaduli D."/>
            <person name="Navarro D."/>
            <person name="Favel A."/>
            <person name="Norest M."/>
            <person name="Lesage-Meessen L."/>
            <person name="Balint B."/>
            <person name="Merenyi Z."/>
            <person name="de Eugenio L."/>
            <person name="Morin E."/>
            <person name="Martinez A.T."/>
            <person name="Baldrian P."/>
            <person name="Stursova M."/>
            <person name="Martinez M.J."/>
            <person name="Novotny C."/>
            <person name="Magnuson J.K."/>
            <person name="Spatafora J.W."/>
            <person name="Maurice S."/>
            <person name="Pangilinan J."/>
            <person name="Andreopoulos W."/>
            <person name="LaButti K."/>
            <person name="Hundley H."/>
            <person name="Na H."/>
            <person name="Kuo A."/>
            <person name="Barry K."/>
            <person name="Lipzen A."/>
            <person name="Henrissat B."/>
            <person name="Riley R."/>
            <person name="Ahrendt S."/>
            <person name="Nagy L.G."/>
            <person name="Grigoriev I.V."/>
            <person name="Martin F."/>
            <person name="Rosso M.N."/>
        </authorList>
    </citation>
    <scope>NUCLEOTIDE SEQUENCE [LARGE SCALE GENOMIC DNA]</scope>
    <source>
        <strain evidence="2 3">CIRM-BRFM 1785</strain>
    </source>
</reference>
<organism evidence="2 3">
    <name type="scientific">Rhodofomes roseus</name>
    <dbReference type="NCBI Taxonomy" id="34475"/>
    <lineage>
        <taxon>Eukaryota</taxon>
        <taxon>Fungi</taxon>
        <taxon>Dikarya</taxon>
        <taxon>Basidiomycota</taxon>
        <taxon>Agaricomycotina</taxon>
        <taxon>Agaricomycetes</taxon>
        <taxon>Polyporales</taxon>
        <taxon>Rhodofomes</taxon>
    </lineage>
</organism>
<accession>A0ABQ8KU44</accession>
<proteinExistence type="predicted"/>
<dbReference type="InterPro" id="IPR001810">
    <property type="entry name" value="F-box_dom"/>
</dbReference>
<feature type="domain" description="F-box" evidence="1">
    <location>
        <begin position="20"/>
        <end position="76"/>
    </location>
</feature>
<dbReference type="Proteomes" id="UP000814176">
    <property type="component" value="Unassembled WGS sequence"/>
</dbReference>
<dbReference type="Gene3D" id="1.20.1280.50">
    <property type="match status" value="1"/>
</dbReference>
<dbReference type="InterPro" id="IPR036047">
    <property type="entry name" value="F-box-like_dom_sf"/>
</dbReference>
<dbReference type="GeneID" id="71997768"/>
<name>A0ABQ8KU44_9APHY</name>
<evidence type="ECO:0000313" key="3">
    <source>
        <dbReference type="Proteomes" id="UP000814176"/>
    </source>
</evidence>
<dbReference type="RefSeq" id="XP_047783627.1">
    <property type="nucleotide sequence ID" value="XM_047917036.1"/>
</dbReference>
<dbReference type="SUPFAM" id="SSF81383">
    <property type="entry name" value="F-box domain"/>
    <property type="match status" value="1"/>
</dbReference>